<protein>
    <submittedName>
        <fullName evidence="1">Uncharacterized protein</fullName>
    </submittedName>
</protein>
<accession>A0A174Z8V4</accession>
<dbReference type="Proteomes" id="UP000095780">
    <property type="component" value="Unassembled WGS sequence"/>
</dbReference>
<name>A0A174Z8V4_9FIRM</name>
<proteinExistence type="predicted"/>
<evidence type="ECO:0000313" key="2">
    <source>
        <dbReference type="Proteomes" id="UP000095780"/>
    </source>
</evidence>
<dbReference type="AlphaFoldDB" id="A0A174Z8V4"/>
<dbReference type="EMBL" id="CZBV01000002">
    <property type="protein sequence ID" value="CUQ82297.1"/>
    <property type="molecule type" value="Genomic_DNA"/>
</dbReference>
<evidence type="ECO:0000313" key="1">
    <source>
        <dbReference type="EMBL" id="CUQ82297.1"/>
    </source>
</evidence>
<organism evidence="1 2">
    <name type="scientific">Lachnospira eligens</name>
    <dbReference type="NCBI Taxonomy" id="39485"/>
    <lineage>
        <taxon>Bacteria</taxon>
        <taxon>Bacillati</taxon>
        <taxon>Bacillota</taxon>
        <taxon>Clostridia</taxon>
        <taxon>Lachnospirales</taxon>
        <taxon>Lachnospiraceae</taxon>
        <taxon>Lachnospira</taxon>
    </lineage>
</organism>
<sequence length="48" mass="5762">MDIQITRLKEYIEKQPEDFFVTADLTALTDKMDGIDRKEVKEDEHRYS</sequence>
<dbReference type="RefSeq" id="WP_156330524.1">
    <property type="nucleotide sequence ID" value="NZ_CABIXW010000002.1"/>
</dbReference>
<reference evidence="1 2" key="1">
    <citation type="submission" date="2015-09" db="EMBL/GenBank/DDBJ databases">
        <authorList>
            <consortium name="Pathogen Informatics"/>
        </authorList>
    </citation>
    <scope>NUCLEOTIDE SEQUENCE [LARGE SCALE GENOMIC DNA]</scope>
    <source>
        <strain evidence="1 2">2789STDY5834878</strain>
    </source>
</reference>
<gene>
    <name evidence="1" type="ORF">ERS852492_00965</name>
</gene>